<comment type="caution">
    <text evidence="2">The sequence shown here is derived from an EMBL/GenBank/DDBJ whole genome shotgun (WGS) entry which is preliminary data.</text>
</comment>
<dbReference type="InterPro" id="IPR023214">
    <property type="entry name" value="HAD_sf"/>
</dbReference>
<dbReference type="InterPro" id="IPR036412">
    <property type="entry name" value="HAD-like_sf"/>
</dbReference>
<feature type="compositionally biased region" description="Polar residues" evidence="1">
    <location>
        <begin position="436"/>
        <end position="487"/>
    </location>
</feature>
<organism evidence="2 3">
    <name type="scientific">Schizothecium vesticola</name>
    <dbReference type="NCBI Taxonomy" id="314040"/>
    <lineage>
        <taxon>Eukaryota</taxon>
        <taxon>Fungi</taxon>
        <taxon>Dikarya</taxon>
        <taxon>Ascomycota</taxon>
        <taxon>Pezizomycotina</taxon>
        <taxon>Sordariomycetes</taxon>
        <taxon>Sordariomycetidae</taxon>
        <taxon>Sordariales</taxon>
        <taxon>Schizotheciaceae</taxon>
        <taxon>Schizothecium</taxon>
    </lineage>
</organism>
<feature type="compositionally biased region" description="Basic and acidic residues" evidence="1">
    <location>
        <begin position="326"/>
        <end position="353"/>
    </location>
</feature>
<reference evidence="2" key="1">
    <citation type="submission" date="2023-06" db="EMBL/GenBank/DDBJ databases">
        <title>Genome-scale phylogeny and comparative genomics of the fungal order Sordariales.</title>
        <authorList>
            <consortium name="Lawrence Berkeley National Laboratory"/>
            <person name="Hensen N."/>
            <person name="Bonometti L."/>
            <person name="Westerberg I."/>
            <person name="Brannstrom I.O."/>
            <person name="Guillou S."/>
            <person name="Cros-Aarteil S."/>
            <person name="Calhoun S."/>
            <person name="Haridas S."/>
            <person name="Kuo A."/>
            <person name="Mondo S."/>
            <person name="Pangilinan J."/>
            <person name="Riley R."/>
            <person name="LaButti K."/>
            <person name="Andreopoulos B."/>
            <person name="Lipzen A."/>
            <person name="Chen C."/>
            <person name="Yanf M."/>
            <person name="Daum C."/>
            <person name="Ng V."/>
            <person name="Clum A."/>
            <person name="Steindorff A."/>
            <person name="Ohm R."/>
            <person name="Martin F."/>
            <person name="Silar P."/>
            <person name="Natvig D."/>
            <person name="Lalanne C."/>
            <person name="Gautier V."/>
            <person name="Ament-velasquez S.L."/>
            <person name="Kruys A."/>
            <person name="Hutchinson M.I."/>
            <person name="Powell A.J."/>
            <person name="Barry K."/>
            <person name="Miller A.N."/>
            <person name="Grigoriev I.V."/>
            <person name="Debuchy R."/>
            <person name="Gladieux P."/>
            <person name="Thoren M.H."/>
            <person name="Johannesson H."/>
        </authorList>
    </citation>
    <scope>NUCLEOTIDE SEQUENCE</scope>
    <source>
        <strain evidence="2">SMH3187-1</strain>
    </source>
</reference>
<evidence type="ECO:0000313" key="3">
    <source>
        <dbReference type="Proteomes" id="UP001172155"/>
    </source>
</evidence>
<evidence type="ECO:0000313" key="2">
    <source>
        <dbReference type="EMBL" id="KAK0743535.1"/>
    </source>
</evidence>
<evidence type="ECO:0000256" key="1">
    <source>
        <dbReference type="SAM" id="MobiDB-lite"/>
    </source>
</evidence>
<protein>
    <recommendedName>
        <fullName evidence="4">HAD-like protein</fullName>
    </recommendedName>
</protein>
<feature type="region of interest" description="Disordered" evidence="1">
    <location>
        <begin position="400"/>
        <end position="544"/>
    </location>
</feature>
<dbReference type="Proteomes" id="UP001172155">
    <property type="component" value="Unassembled WGS sequence"/>
</dbReference>
<gene>
    <name evidence="2" type="ORF">B0T18DRAFT_392291</name>
</gene>
<sequence length="544" mass="59499">MDPPENPPAQPAQPSSLTKRSFSDFAEGNILPAPRLVIMHIDTILDGRKALTYTIAKVISIVSPKTKPPTPDEILTTVASTPNTIEIYRSLGAVAATPTEAKEWCLRHKNIMKRGGAKHLRLYPEAKPFLQCLHERRIPAVIATSAKDSVESLVKDWSFKHLIDGVIGNAHEFLENKDRFAHDIKTVFCPWVAKNDLALDVPLDMTTSDKYEPAPLRPDEIMVVSCCPYNLIKAQELGVQTCWVRMSDASIKSGGETEFVVDDLDGLAKLIRNYEAKISTGEGSKPKMSGSQIEIAEDEAGPEGGHLKSDQEGAKEAIADPAIHETQQEQTDHQETIETPNEDIKSPRVKCESEEQAEPVEERQSCKGRQKTMTPDEDVVMFDAADGEEPILATEAVENVAAGDQPSDNDALYVYVSSDDAPNDDAPNDDNETNAHEQVSQYKDAQNHTSPQTPQMAASSPRIFSSPQIPSSQTTAVLEQVPSSPQATEEKMATSPHQIASSKAAPDSQQITEYKTSPQNNNNTLPNATRDTDSPLSDIIDLSD</sequence>
<keyword evidence="3" id="KW-1185">Reference proteome</keyword>
<dbReference type="AlphaFoldDB" id="A0AA40K2L4"/>
<accession>A0AA40K2L4</accession>
<name>A0AA40K2L4_9PEZI</name>
<feature type="region of interest" description="Disordered" evidence="1">
    <location>
        <begin position="326"/>
        <end position="377"/>
    </location>
</feature>
<dbReference type="EMBL" id="JAUKUD010000005">
    <property type="protein sequence ID" value="KAK0743535.1"/>
    <property type="molecule type" value="Genomic_DNA"/>
</dbReference>
<proteinExistence type="predicted"/>
<feature type="compositionally biased region" description="Acidic residues" evidence="1">
    <location>
        <begin position="421"/>
        <end position="432"/>
    </location>
</feature>
<evidence type="ECO:0008006" key="4">
    <source>
        <dbReference type="Google" id="ProtNLM"/>
    </source>
</evidence>
<feature type="compositionally biased region" description="Polar residues" evidence="1">
    <location>
        <begin position="495"/>
        <end position="529"/>
    </location>
</feature>
<dbReference type="Gene3D" id="3.40.50.1000">
    <property type="entry name" value="HAD superfamily/HAD-like"/>
    <property type="match status" value="1"/>
</dbReference>
<dbReference type="SUPFAM" id="SSF56784">
    <property type="entry name" value="HAD-like"/>
    <property type="match status" value="1"/>
</dbReference>
<feature type="compositionally biased region" description="Low complexity" evidence="1">
    <location>
        <begin position="534"/>
        <end position="544"/>
    </location>
</feature>